<dbReference type="PROSITE" id="PS01081">
    <property type="entry name" value="HTH_TETR_1"/>
    <property type="match status" value="1"/>
</dbReference>
<dbReference type="Proteomes" id="UP000037146">
    <property type="component" value="Unassembled WGS sequence"/>
</dbReference>
<evidence type="ECO:0000259" key="4">
    <source>
        <dbReference type="PROSITE" id="PS50977"/>
    </source>
</evidence>
<feature type="DNA-binding region" description="H-T-H motif" evidence="3">
    <location>
        <begin position="29"/>
        <end position="48"/>
    </location>
</feature>
<dbReference type="InterPro" id="IPR009057">
    <property type="entry name" value="Homeodomain-like_sf"/>
</dbReference>
<protein>
    <recommendedName>
        <fullName evidence="4">HTH tetR-type domain-containing protein</fullName>
    </recommendedName>
</protein>
<dbReference type="Gene3D" id="1.10.357.10">
    <property type="entry name" value="Tetracycline Repressor, domain 2"/>
    <property type="match status" value="1"/>
</dbReference>
<name>A0A0K9GUV6_9BACI</name>
<accession>A0A0K9GUV6</accession>
<dbReference type="PROSITE" id="PS50977">
    <property type="entry name" value="HTH_TETR_2"/>
    <property type="match status" value="1"/>
</dbReference>
<dbReference type="SUPFAM" id="SSF46689">
    <property type="entry name" value="Homeodomain-like"/>
    <property type="match status" value="1"/>
</dbReference>
<gene>
    <name evidence="5" type="ORF">AC625_11200</name>
</gene>
<dbReference type="AlphaFoldDB" id="A0A0K9GUV6"/>
<dbReference type="PANTHER" id="PTHR43479:SF11">
    <property type="entry name" value="ACREF_ENVCD OPERON REPRESSOR-RELATED"/>
    <property type="match status" value="1"/>
</dbReference>
<sequence length="185" mass="20574">MKRNGNETKEEAQRVALELFIAKGFEATSLREIAEEIGISKAALYYHFNSKEDIVKSIVSARSKEVTELLNWVRNQDPASDLLERTVLRWIETTSVEKLRGIRFVNANPAVMRNMSTGIGENLGAVAELVTGKGSDPTRKLMVRMVFLSINSAVMAAEGTQQSDEEIVAASREMALALLDRLREC</sequence>
<evidence type="ECO:0000256" key="1">
    <source>
        <dbReference type="ARBA" id="ARBA00022491"/>
    </source>
</evidence>
<proteinExistence type="predicted"/>
<dbReference type="RefSeq" id="WP_049681358.1">
    <property type="nucleotide sequence ID" value="NZ_LFZW01000001.1"/>
</dbReference>
<feature type="domain" description="HTH tetR-type" evidence="4">
    <location>
        <begin position="6"/>
        <end position="66"/>
    </location>
</feature>
<evidence type="ECO:0000256" key="3">
    <source>
        <dbReference type="PROSITE-ProRule" id="PRU00335"/>
    </source>
</evidence>
<dbReference type="STRING" id="1679170.AC625_11200"/>
<dbReference type="InterPro" id="IPR050624">
    <property type="entry name" value="HTH-type_Tx_Regulator"/>
</dbReference>
<dbReference type="Pfam" id="PF00440">
    <property type="entry name" value="TetR_N"/>
    <property type="match status" value="1"/>
</dbReference>
<evidence type="ECO:0000313" key="5">
    <source>
        <dbReference type="EMBL" id="KMY50007.1"/>
    </source>
</evidence>
<evidence type="ECO:0000313" key="6">
    <source>
        <dbReference type="Proteomes" id="UP000037146"/>
    </source>
</evidence>
<dbReference type="PANTHER" id="PTHR43479">
    <property type="entry name" value="ACREF/ENVCD OPERON REPRESSOR-RELATED"/>
    <property type="match status" value="1"/>
</dbReference>
<dbReference type="InterPro" id="IPR001647">
    <property type="entry name" value="HTH_TetR"/>
</dbReference>
<dbReference type="EMBL" id="LFZW01000001">
    <property type="protein sequence ID" value="KMY50007.1"/>
    <property type="molecule type" value="Genomic_DNA"/>
</dbReference>
<comment type="caution">
    <text evidence="5">The sequence shown here is derived from an EMBL/GenBank/DDBJ whole genome shotgun (WGS) entry which is preliminary data.</text>
</comment>
<dbReference type="InterPro" id="IPR023772">
    <property type="entry name" value="DNA-bd_HTH_TetR-type_CS"/>
</dbReference>
<dbReference type="GO" id="GO:0003677">
    <property type="term" value="F:DNA binding"/>
    <property type="evidence" value="ECO:0007669"/>
    <property type="project" value="UniProtKB-UniRule"/>
</dbReference>
<keyword evidence="2 3" id="KW-0238">DNA-binding</keyword>
<dbReference type="PATRIC" id="fig|1679170.3.peg.2522"/>
<keyword evidence="6" id="KW-1185">Reference proteome</keyword>
<dbReference type="PRINTS" id="PR00455">
    <property type="entry name" value="HTHTETR"/>
</dbReference>
<keyword evidence="1" id="KW-0678">Repressor</keyword>
<organism evidence="5 6">
    <name type="scientific">Peribacillus loiseleuriae</name>
    <dbReference type="NCBI Taxonomy" id="1679170"/>
    <lineage>
        <taxon>Bacteria</taxon>
        <taxon>Bacillati</taxon>
        <taxon>Bacillota</taxon>
        <taxon>Bacilli</taxon>
        <taxon>Bacillales</taxon>
        <taxon>Bacillaceae</taxon>
        <taxon>Peribacillus</taxon>
    </lineage>
</organism>
<reference evidence="6" key="1">
    <citation type="submission" date="2015-07" db="EMBL/GenBank/DDBJ databases">
        <title>Genome sequencing project for genomic taxonomy and phylogenomics of Bacillus-like bacteria.</title>
        <authorList>
            <person name="Liu B."/>
            <person name="Wang J."/>
            <person name="Zhu Y."/>
            <person name="Liu G."/>
            <person name="Chen Q."/>
            <person name="Chen Z."/>
            <person name="Lan J."/>
            <person name="Che J."/>
            <person name="Ge C."/>
            <person name="Shi H."/>
            <person name="Pan Z."/>
            <person name="Liu X."/>
        </authorList>
    </citation>
    <scope>NUCLEOTIDE SEQUENCE [LARGE SCALE GENOMIC DNA]</scope>
    <source>
        <strain evidence="6">FJAT-27997</strain>
    </source>
</reference>
<dbReference type="OrthoDB" id="9806334at2"/>
<evidence type="ECO:0000256" key="2">
    <source>
        <dbReference type="ARBA" id="ARBA00023125"/>
    </source>
</evidence>